<accession>A0AAU8PQX9</accession>
<organism evidence="1 2">
    <name type="scientific">Edwardsiella piscicida</name>
    <dbReference type="NCBI Taxonomy" id="1263550"/>
    <lineage>
        <taxon>Bacteria</taxon>
        <taxon>Pseudomonadati</taxon>
        <taxon>Pseudomonadota</taxon>
        <taxon>Gammaproteobacteria</taxon>
        <taxon>Enterobacterales</taxon>
        <taxon>Hafniaceae</taxon>
        <taxon>Edwardsiella</taxon>
    </lineage>
</organism>
<proteinExistence type="predicted"/>
<protein>
    <recommendedName>
        <fullName evidence="3">Molecular chaperone</fullName>
    </recommendedName>
</protein>
<evidence type="ECO:0000313" key="1">
    <source>
        <dbReference type="EMBL" id="ACY85332.1"/>
    </source>
</evidence>
<keyword evidence="2" id="KW-1185">Reference proteome</keyword>
<reference evidence="1 2" key="1">
    <citation type="journal article" date="2009" name="PLoS ONE">
        <title>Genome sequence of the versatile fish pathogen Edwardsiella tarda provides insights into its adaptation to broad host ranges and intracellular niches.</title>
        <authorList>
            <person name="Wang Q."/>
            <person name="Yang M."/>
            <person name="Xiao J."/>
            <person name="Wu H."/>
            <person name="Wang X."/>
            <person name="Lv Y."/>
            <person name="Xu L."/>
            <person name="Zheng H."/>
            <person name="Wang S."/>
            <person name="Zhao G."/>
            <person name="Liu Q."/>
            <person name="Zhang Y."/>
        </authorList>
    </citation>
    <scope>NUCLEOTIDE SEQUENCE [LARGE SCALE GENOMIC DNA]</scope>
    <source>
        <strain evidence="2">EIB202 / CCTCC M208068</strain>
    </source>
</reference>
<sequence>MISRSPLFKTRRIIYYGILSMMKYALLLWLLIIYSQSGFAFSVDSLFKVDGENSRFFVLKNPERDPIYLAITLSELQRKAGGGYHETPFLAAEFLNWPLYIDPPDVVVDAEGEVRVSVIRANRVPEYDRIIGVSFIPDALRQQQEQPDSNVAISIGYKSWYIIPGSLPIKGEPTAWVGDGKIHFNNQSSRVLRFEMDLCQGVSEEKAKALCYGESILLPGNHKIIDVPLGANVRQGRVTFSALSGSYNKAIALQPAH</sequence>
<gene>
    <name evidence="1" type="ordered locus">ETAE_2497</name>
</gene>
<dbReference type="AlphaFoldDB" id="A0AAU8PQX9"/>
<dbReference type="KEGG" id="etr:ETAE_2497"/>
<evidence type="ECO:0000313" key="2">
    <source>
        <dbReference type="Proteomes" id="UP000002634"/>
    </source>
</evidence>
<name>A0AAU8PQX9_EDWPI</name>
<evidence type="ECO:0008006" key="3">
    <source>
        <dbReference type="Google" id="ProtNLM"/>
    </source>
</evidence>
<dbReference type="EMBL" id="CP001135">
    <property type="protein sequence ID" value="ACY85332.1"/>
    <property type="molecule type" value="Genomic_DNA"/>
</dbReference>
<dbReference type="Proteomes" id="UP000002634">
    <property type="component" value="Chromosome"/>
</dbReference>